<dbReference type="HOGENOM" id="CLU_1296184_0_0_1"/>
<sequence>MAAAAAALPDDVLADVRPPPPPARPSAVRGHPPTLARRDLHRPSHRHRLRLPSSISGSLHFLPATATATAGDKPVPPGHHEIQDHCNGLLLLGGGGGDPNNHSSIVVNPATRWCSSPLPPRPPPRMGASTFPADFLVYDPAVSSRYEVFSVPCFRRKCSACHCCLPPGSATSSSSSGGEHVLLNEFSEWPPLLQTLDVYSSSTRRWEERTFHR</sequence>
<organism evidence="2">
    <name type="scientific">Oryza punctata</name>
    <name type="common">Red rice</name>
    <dbReference type="NCBI Taxonomy" id="4537"/>
    <lineage>
        <taxon>Eukaryota</taxon>
        <taxon>Viridiplantae</taxon>
        <taxon>Streptophyta</taxon>
        <taxon>Embryophyta</taxon>
        <taxon>Tracheophyta</taxon>
        <taxon>Spermatophyta</taxon>
        <taxon>Magnoliopsida</taxon>
        <taxon>Liliopsida</taxon>
        <taxon>Poales</taxon>
        <taxon>Poaceae</taxon>
        <taxon>BOP clade</taxon>
        <taxon>Oryzoideae</taxon>
        <taxon>Oryzeae</taxon>
        <taxon>Oryzinae</taxon>
        <taxon>Oryza</taxon>
    </lineage>
</organism>
<dbReference type="Proteomes" id="UP000026962">
    <property type="component" value="Chromosome 3"/>
</dbReference>
<reference evidence="2" key="2">
    <citation type="submission" date="2018-05" db="EMBL/GenBank/DDBJ databases">
        <title>OpunRS2 (Oryza punctata Reference Sequence Version 2).</title>
        <authorList>
            <person name="Zhang J."/>
            <person name="Kudrna D."/>
            <person name="Lee S."/>
            <person name="Talag J."/>
            <person name="Welchert J."/>
            <person name="Wing R.A."/>
        </authorList>
    </citation>
    <scope>NUCLEOTIDE SEQUENCE [LARGE SCALE GENOMIC DNA]</scope>
</reference>
<evidence type="ECO:0000313" key="3">
    <source>
        <dbReference type="Proteomes" id="UP000026962"/>
    </source>
</evidence>
<evidence type="ECO:0000256" key="1">
    <source>
        <dbReference type="SAM" id="MobiDB-lite"/>
    </source>
</evidence>
<proteinExistence type="predicted"/>
<dbReference type="Gramene" id="OPUNC03G26480.1">
    <property type="protein sequence ID" value="OPUNC03G26480.1"/>
    <property type="gene ID" value="OPUNC03G26480"/>
</dbReference>
<keyword evidence="3" id="KW-1185">Reference proteome</keyword>
<dbReference type="PANTHER" id="PTHR34591:SF50">
    <property type="entry name" value="F-BOX DOMAIN-CONTAINING PROTEIN"/>
    <property type="match status" value="1"/>
</dbReference>
<reference evidence="2" key="1">
    <citation type="submission" date="2015-04" db="UniProtKB">
        <authorList>
            <consortium name="EnsemblPlants"/>
        </authorList>
    </citation>
    <scope>IDENTIFICATION</scope>
</reference>
<accession>A0A0E0KH98</accession>
<name>A0A0E0KH98_ORYPU</name>
<dbReference type="PANTHER" id="PTHR34591">
    <property type="entry name" value="OS03G0653100 PROTEIN-RELATED"/>
    <property type="match status" value="1"/>
</dbReference>
<feature type="compositionally biased region" description="Low complexity" evidence="1">
    <location>
        <begin position="1"/>
        <end position="11"/>
    </location>
</feature>
<dbReference type="AlphaFoldDB" id="A0A0E0KH98"/>
<evidence type="ECO:0000313" key="2">
    <source>
        <dbReference type="EnsemblPlants" id="OPUNC03G26480.1"/>
    </source>
</evidence>
<protein>
    <submittedName>
        <fullName evidence="2">Uncharacterized protein</fullName>
    </submittedName>
</protein>
<feature type="region of interest" description="Disordered" evidence="1">
    <location>
        <begin position="1"/>
        <end position="52"/>
    </location>
</feature>
<dbReference type="EnsemblPlants" id="OPUNC03G26480.1">
    <property type="protein sequence ID" value="OPUNC03G26480.1"/>
    <property type="gene ID" value="OPUNC03G26480"/>
</dbReference>